<dbReference type="InterPro" id="IPR015819">
    <property type="entry name" value="Lipid_transp_b-sht_shell"/>
</dbReference>
<evidence type="ECO:0000256" key="2">
    <source>
        <dbReference type="PROSITE-ProRule" id="PRU00557"/>
    </source>
</evidence>
<evidence type="ECO:0000259" key="4">
    <source>
        <dbReference type="PROSITE" id="PS51211"/>
    </source>
</evidence>
<keyword evidence="1 3" id="KW-0732">Signal</keyword>
<dbReference type="Proteomes" id="UP000324800">
    <property type="component" value="Unassembled WGS sequence"/>
</dbReference>
<evidence type="ECO:0000256" key="3">
    <source>
        <dbReference type="SAM" id="SignalP"/>
    </source>
</evidence>
<dbReference type="InterPro" id="IPR015816">
    <property type="entry name" value="Vitellinogen_b-sht_N"/>
</dbReference>
<evidence type="ECO:0000313" key="5">
    <source>
        <dbReference type="EMBL" id="KAA6391621.1"/>
    </source>
</evidence>
<reference evidence="5 6" key="1">
    <citation type="submission" date="2019-03" db="EMBL/GenBank/DDBJ databases">
        <title>Single cell metagenomics reveals metabolic interactions within the superorganism composed of flagellate Streblomastix strix and complex community of Bacteroidetes bacteria on its surface.</title>
        <authorList>
            <person name="Treitli S.C."/>
            <person name="Kolisko M."/>
            <person name="Husnik F."/>
            <person name="Keeling P."/>
            <person name="Hampl V."/>
        </authorList>
    </citation>
    <scope>NUCLEOTIDE SEQUENCE [LARGE SCALE GENOMIC DNA]</scope>
    <source>
        <strain evidence="5">ST1C</strain>
    </source>
</reference>
<comment type="caution">
    <text evidence="2">Lacks conserved residue(s) required for the propagation of feature annotation.</text>
</comment>
<proteinExistence type="predicted"/>
<name>A0A5J4W9K7_9EUKA</name>
<dbReference type="OrthoDB" id="10251167at2759"/>
<dbReference type="Gene3D" id="2.30.230.10">
    <property type="entry name" value="Lipovitellin, beta-sheet shell regions, chain A"/>
    <property type="match status" value="1"/>
</dbReference>
<protein>
    <submittedName>
        <fullName evidence="5">Putative lipid transport family protein</fullName>
    </submittedName>
</protein>
<dbReference type="Pfam" id="PF01347">
    <property type="entry name" value="Vitellogenin_N"/>
    <property type="match status" value="1"/>
</dbReference>
<accession>A0A5J4W9K7</accession>
<dbReference type="PROSITE" id="PS51211">
    <property type="entry name" value="VITELLOGENIN"/>
    <property type="match status" value="1"/>
</dbReference>
<dbReference type="EMBL" id="SNRW01002820">
    <property type="protein sequence ID" value="KAA6391621.1"/>
    <property type="molecule type" value="Genomic_DNA"/>
</dbReference>
<feature type="signal peptide" evidence="3">
    <location>
        <begin position="1"/>
        <end position="18"/>
    </location>
</feature>
<dbReference type="GO" id="GO:0005319">
    <property type="term" value="F:lipid transporter activity"/>
    <property type="evidence" value="ECO:0007669"/>
    <property type="project" value="InterPro"/>
</dbReference>
<dbReference type="AlphaFoldDB" id="A0A5J4W9K7"/>
<evidence type="ECO:0000313" key="6">
    <source>
        <dbReference type="Proteomes" id="UP000324800"/>
    </source>
</evidence>
<sequence length="584" mass="64718">MKLHLILLLLVAIDKLFALQVNYSANQIYEYNYSSIVRTNAVNDDGVTRSTGFVFSCAARFYCRSAKQGLYVFEMTASDVVIENVQGKERTVIQRQNAELEAKFAKQVVFTSNRHGQVMDVISQQDEDDEILNIKTTIIGAFSTPEVNAQNANPVLEQIDSQGRHQTHYEVKRKDDIDIIQSSYTGKDFIQLRDENAKPEDVSVSGSQQQDLKSGVVISSHQESSVLFNGQQNDLIVDSVKGNIIIAANSSSEFNLLGVKLPKMAQNSEQELSLKEILKEYKSYKPVLYLQKKMYIDREKQQRKNAQKEGKIKTKNAVTNKIECPQGTDWCQGYDKTFTLGNTSCGAQVVTSVKVGANTGCKSSTRSFIAGAYVDLDLLILDRSIAAVKAVAEYGYVDGSSKTNGIDVSIFGHNVYKKNFPDLPCIGKEIKVAQIKKDFSAKYTVYVSVLPVTFQVGVSLGLDATAPYQLCVSDFQAKVGFFPKATIGLFADVSASVLLAKGGIRLKADFSETLDPKAYASGGNCSIGTSAFSHEDPLAAEFYGYVAVRDCSEGCAWGNNKQYTFWKWSLPHKDRNLWSFDWKI</sequence>
<evidence type="ECO:0000256" key="1">
    <source>
        <dbReference type="ARBA" id="ARBA00022729"/>
    </source>
</evidence>
<feature type="chain" id="PRO_5023824631" evidence="3">
    <location>
        <begin position="19"/>
        <end position="584"/>
    </location>
</feature>
<dbReference type="InterPro" id="IPR001747">
    <property type="entry name" value="Vitellogenin_N"/>
</dbReference>
<feature type="domain" description="Vitellogenin" evidence="4">
    <location>
        <begin position="23"/>
        <end position="584"/>
    </location>
</feature>
<organism evidence="5 6">
    <name type="scientific">Streblomastix strix</name>
    <dbReference type="NCBI Taxonomy" id="222440"/>
    <lineage>
        <taxon>Eukaryota</taxon>
        <taxon>Metamonada</taxon>
        <taxon>Preaxostyla</taxon>
        <taxon>Oxymonadida</taxon>
        <taxon>Streblomastigidae</taxon>
        <taxon>Streblomastix</taxon>
    </lineage>
</organism>
<gene>
    <name evidence="5" type="ORF">EZS28_012855</name>
</gene>
<dbReference type="SUPFAM" id="SSF56968">
    <property type="entry name" value="Lipovitellin-phosvitin complex, beta-sheet shell regions"/>
    <property type="match status" value="1"/>
</dbReference>
<comment type="caution">
    <text evidence="5">The sequence shown here is derived from an EMBL/GenBank/DDBJ whole genome shotgun (WGS) entry which is preliminary data.</text>
</comment>